<proteinExistence type="predicted"/>
<reference evidence="5" key="1">
    <citation type="journal article" date="2023" name="Science">
        <title>Genome structures resolve the early diversification of teleost fishes.</title>
        <authorList>
            <person name="Parey E."/>
            <person name="Louis A."/>
            <person name="Montfort J."/>
            <person name="Bouchez O."/>
            <person name="Roques C."/>
            <person name="Iampietro C."/>
            <person name="Lluch J."/>
            <person name="Castinel A."/>
            <person name="Donnadieu C."/>
            <person name="Desvignes T."/>
            <person name="Floi Bucao C."/>
            <person name="Jouanno E."/>
            <person name="Wen M."/>
            <person name="Mejri S."/>
            <person name="Dirks R."/>
            <person name="Jansen H."/>
            <person name="Henkel C."/>
            <person name="Chen W.J."/>
            <person name="Zahm M."/>
            <person name="Cabau C."/>
            <person name="Klopp C."/>
            <person name="Thompson A.W."/>
            <person name="Robinson-Rechavi M."/>
            <person name="Braasch I."/>
            <person name="Lecointre G."/>
            <person name="Bobe J."/>
            <person name="Postlethwait J.H."/>
            <person name="Berthelot C."/>
            <person name="Roest Crollius H."/>
            <person name="Guiguen Y."/>
        </authorList>
    </citation>
    <scope>NUCLEOTIDE SEQUENCE</scope>
    <source>
        <strain evidence="5">WJC10195</strain>
    </source>
</reference>
<organism evidence="5 6">
    <name type="scientific">Synaphobranchus kaupii</name>
    <name type="common">Kaup's arrowtooth eel</name>
    <dbReference type="NCBI Taxonomy" id="118154"/>
    <lineage>
        <taxon>Eukaryota</taxon>
        <taxon>Metazoa</taxon>
        <taxon>Chordata</taxon>
        <taxon>Craniata</taxon>
        <taxon>Vertebrata</taxon>
        <taxon>Euteleostomi</taxon>
        <taxon>Actinopterygii</taxon>
        <taxon>Neopterygii</taxon>
        <taxon>Teleostei</taxon>
        <taxon>Anguilliformes</taxon>
        <taxon>Synaphobranchidae</taxon>
        <taxon>Synaphobranchus</taxon>
    </lineage>
</organism>
<evidence type="ECO:0000313" key="6">
    <source>
        <dbReference type="Proteomes" id="UP001152622"/>
    </source>
</evidence>
<dbReference type="PANTHER" id="PTHR45532:SF1">
    <property type="entry name" value="WD REPEAT-CONTAINING PROTEIN 97"/>
    <property type="match status" value="1"/>
</dbReference>
<keyword evidence="1 3" id="KW-0853">WD repeat</keyword>
<dbReference type="PRINTS" id="PR00320">
    <property type="entry name" value="GPROTEINBRPT"/>
</dbReference>
<keyword evidence="6" id="KW-1185">Reference proteome</keyword>
<feature type="repeat" description="WD" evidence="3">
    <location>
        <begin position="577"/>
        <end position="609"/>
    </location>
</feature>
<dbReference type="AlphaFoldDB" id="A0A9Q1FWB0"/>
<feature type="region of interest" description="Disordered" evidence="4">
    <location>
        <begin position="1"/>
        <end position="22"/>
    </location>
</feature>
<dbReference type="OrthoDB" id="6262491at2759"/>
<dbReference type="SMART" id="SM00320">
    <property type="entry name" value="WD40"/>
    <property type="match status" value="3"/>
</dbReference>
<feature type="repeat" description="WD" evidence="3">
    <location>
        <begin position="250"/>
        <end position="291"/>
    </location>
</feature>
<evidence type="ECO:0000256" key="2">
    <source>
        <dbReference type="ARBA" id="ARBA00022737"/>
    </source>
</evidence>
<evidence type="ECO:0000256" key="1">
    <source>
        <dbReference type="ARBA" id="ARBA00022574"/>
    </source>
</evidence>
<dbReference type="InterPro" id="IPR036322">
    <property type="entry name" value="WD40_repeat_dom_sf"/>
</dbReference>
<dbReference type="Gene3D" id="2.130.10.10">
    <property type="entry name" value="YVTN repeat-like/Quinoprotein amine dehydrogenase"/>
    <property type="match status" value="2"/>
</dbReference>
<dbReference type="SUPFAM" id="SSF50998">
    <property type="entry name" value="Quinoprotein alcohol dehydrogenase-like"/>
    <property type="match status" value="1"/>
</dbReference>
<name>A0A9Q1FWB0_SYNKA</name>
<keyword evidence="2" id="KW-0677">Repeat</keyword>
<dbReference type="Proteomes" id="UP001152622">
    <property type="component" value="Chromosome 3"/>
</dbReference>
<dbReference type="PROSITE" id="PS50082">
    <property type="entry name" value="WD_REPEATS_2"/>
    <property type="match status" value="3"/>
</dbReference>
<evidence type="ECO:0000256" key="3">
    <source>
        <dbReference type="PROSITE-ProRule" id="PRU00221"/>
    </source>
</evidence>
<evidence type="ECO:0008006" key="7">
    <source>
        <dbReference type="Google" id="ProtNLM"/>
    </source>
</evidence>
<dbReference type="InterPro" id="IPR020472">
    <property type="entry name" value="WD40_PAC1"/>
</dbReference>
<dbReference type="InterPro" id="IPR015943">
    <property type="entry name" value="WD40/YVTN_repeat-like_dom_sf"/>
</dbReference>
<accession>A0A9Q1FWB0</accession>
<dbReference type="PROSITE" id="PS50294">
    <property type="entry name" value="WD_REPEATS_REGION"/>
    <property type="match status" value="2"/>
</dbReference>
<feature type="region of interest" description="Disordered" evidence="4">
    <location>
        <begin position="779"/>
        <end position="798"/>
    </location>
</feature>
<feature type="compositionally biased region" description="Polar residues" evidence="4">
    <location>
        <begin position="1"/>
        <end position="15"/>
    </location>
</feature>
<evidence type="ECO:0000256" key="4">
    <source>
        <dbReference type="SAM" id="MobiDB-lite"/>
    </source>
</evidence>
<feature type="repeat" description="WD" evidence="3">
    <location>
        <begin position="209"/>
        <end position="240"/>
    </location>
</feature>
<gene>
    <name evidence="5" type="ORF">SKAU_G00088980</name>
</gene>
<dbReference type="SUPFAM" id="SSF50978">
    <property type="entry name" value="WD40 repeat-like"/>
    <property type="match status" value="1"/>
</dbReference>
<sequence>MSTQYQPNRTDNGTNGEKVKRGDARPSVLTHGLQHLQHLPSDDPVRHVTHSEGPAAAVLSLHGGGVVRTYRPDGQLCGTLQSPVEYTGLTGTKLLGRVAGWGPGSNLALLDGELRPVAHAPDPLDVRACQTAERSMELVTAGAGNVCVWCLYHLRCKVRVQEGLGPDDAFTLLALAPPTAGRHHRAFAVCGSAVALVDLTEGRLLEKRRSLHQGEITSLVHCPLLDCLVTASQDTSIRVWGPDWDPLITFVSHTGVVTALACCPVSGQIISASLDGTLRCWSLEEEDQVQLVHVEGGAPPLGLGGPGAGGTFYSFSERGVDLWGMSSLYHLHCRLGADGYHGGPVRQIVVPRCPPPYPPRALCVSGHRSLALVDVETGAVLTSFVLGAGRRVRAADYCLHKETLLVLTAQGAVLRASALTNPATGLDDWRGTWEEPWPRGKRVDGEGDGWRPGPGPASCLALYNAVTDHKEALEDWQELRELGDLRAIKRRSRLDARNWSAFLLPVWEDKAVQVWRVCPLSPDCLSPLLSLSCGQPPLHLATLGSLLALALEEPHSATYRLLHLCLETQSSTDHQPSQGHLDYITGVCACPQMGVLASSSRDGTIRIWDDENRLLRILQLNAEPECLAYCGQRGDLLLGIKGDLYRIPKTQLLPHDLHIQLLYAEQLDPIPGLLISKTRPHGNTHSIGCVSSCVEDEETHSEEEETTDTEYTALLARCRDLQTLQQGAAVLGGKKKKLPMTRRTKKEAFARYLKLVFPEPLKVEIPDEFDLQGALFPPRRPAELHPRTPPGGGHTNASIQRSLLGHIPNSVLLGQLWPGALLESTLPQRPWALREGLGQLDENDVGEVTLLVCDDDDDDDDDEDELHLRHLLEKQDTIPRQMSPPPPAIPPIEERARFRAPKRPLIVPPPPIPEFLSPFVDQDWFQEVFPDGLLHSSLSPEDFALLLLQTLKCCQAGSRTHILDALLQLLRKGALKNSKQICAGLMDLLQIFATSDMLEERHFVYELLKAVVSVGSNSTDTMVELLTILAHRELGLQRAVLCLLKSMGVEEAELWLSSEVASWHSRARWEPNTWAHLRQVAARWLDFWTCKYKDRALFLKGAEKKQPITPVEILRFFCSVQREKQNRPPPLPPEGRKDTVLLHQHLHRKPILRLGETHSLTRTRQTQRATLPPLCHRPLLEGFVPFITLPLPRISLCPFPCLDELCPFPPQGAPSRRYFIPEHSCTHYYR</sequence>
<dbReference type="EMBL" id="JAINUF010000003">
    <property type="protein sequence ID" value="KAJ8368870.1"/>
    <property type="molecule type" value="Genomic_DNA"/>
</dbReference>
<dbReference type="InterPro" id="IPR001680">
    <property type="entry name" value="WD40_rpt"/>
</dbReference>
<evidence type="ECO:0000313" key="5">
    <source>
        <dbReference type="EMBL" id="KAJ8368870.1"/>
    </source>
</evidence>
<protein>
    <recommendedName>
        <fullName evidence="7">WD repeat-containing protein 97</fullName>
    </recommendedName>
</protein>
<dbReference type="PANTHER" id="PTHR45532">
    <property type="entry name" value="WD REPEAT-CONTAINING PROTEIN 97"/>
    <property type="match status" value="1"/>
</dbReference>
<comment type="caution">
    <text evidence="5">The sequence shown here is derived from an EMBL/GenBank/DDBJ whole genome shotgun (WGS) entry which is preliminary data.</text>
</comment>
<dbReference type="InterPro" id="IPR011047">
    <property type="entry name" value="Quinoprotein_ADH-like_sf"/>
</dbReference>
<dbReference type="Pfam" id="PF00400">
    <property type="entry name" value="WD40"/>
    <property type="match status" value="3"/>
</dbReference>